<name>A0AC34FWA9_9BILA</name>
<evidence type="ECO:0000313" key="1">
    <source>
        <dbReference type="Proteomes" id="UP000887579"/>
    </source>
</evidence>
<proteinExistence type="predicted"/>
<protein>
    <submittedName>
        <fullName evidence="2">OTU domain-containing protein</fullName>
    </submittedName>
</protein>
<accession>A0AC34FWA9</accession>
<sequence length="235" mass="26093">MSDSEDSPLQALKAAHSKEKKELQDSPLQALKATHSKEKKELQAKITALKKSEKKAADNKRKEEAEAEDEAAAATSRATHESEAIKEALEKRNLKLYDIAPDGDCLYNAIAHQLSNHSNKILNGANIRVQAAEYMKKNPDDFSPFLTDANGEMLNEKQYKEYVKKVEAPSSQGGVWGGDAEIRGCCSFNHRIEIIQPNGQLIVFGEDLKSKNPIVLTYHRHAYALGEHYNSTVSS</sequence>
<evidence type="ECO:0000313" key="2">
    <source>
        <dbReference type="WBParaSite" id="ES5_v2.g21811.t1"/>
    </source>
</evidence>
<organism evidence="1 2">
    <name type="scientific">Panagrolaimus sp. ES5</name>
    <dbReference type="NCBI Taxonomy" id="591445"/>
    <lineage>
        <taxon>Eukaryota</taxon>
        <taxon>Metazoa</taxon>
        <taxon>Ecdysozoa</taxon>
        <taxon>Nematoda</taxon>
        <taxon>Chromadorea</taxon>
        <taxon>Rhabditida</taxon>
        <taxon>Tylenchina</taxon>
        <taxon>Panagrolaimomorpha</taxon>
        <taxon>Panagrolaimoidea</taxon>
        <taxon>Panagrolaimidae</taxon>
        <taxon>Panagrolaimus</taxon>
    </lineage>
</organism>
<dbReference type="WBParaSite" id="ES5_v2.g21811.t1">
    <property type="protein sequence ID" value="ES5_v2.g21811.t1"/>
    <property type="gene ID" value="ES5_v2.g21811"/>
</dbReference>
<reference evidence="2" key="1">
    <citation type="submission" date="2022-11" db="UniProtKB">
        <authorList>
            <consortium name="WormBaseParasite"/>
        </authorList>
    </citation>
    <scope>IDENTIFICATION</scope>
</reference>
<dbReference type="Proteomes" id="UP000887579">
    <property type="component" value="Unplaced"/>
</dbReference>